<evidence type="ECO:0000313" key="3">
    <source>
        <dbReference type="Proteomes" id="UP000447434"/>
    </source>
</evidence>
<keyword evidence="2" id="KW-0645">Protease</keyword>
<reference evidence="3" key="1">
    <citation type="journal article" date="2020" name="Nat. Commun.">
        <title>Genome sequence of the cluster root forming white lupin.</title>
        <authorList>
            <person name="Hufnagel B."/>
            <person name="Marques A."/>
            <person name="Soriano A."/>
            <person name="Marques L."/>
            <person name="Divol F."/>
            <person name="Doumas P."/>
            <person name="Sallet E."/>
            <person name="Mancinotti D."/>
            <person name="Carrere S."/>
            <person name="Marande W."/>
            <person name="Arribat S."/>
            <person name="Keller J."/>
            <person name="Huneau C."/>
            <person name="Blein T."/>
            <person name="Aime D."/>
            <person name="Laguerre M."/>
            <person name="Taylor J."/>
            <person name="Schubert V."/>
            <person name="Nelson M."/>
            <person name="Geu-Flores F."/>
            <person name="Crespi M."/>
            <person name="Gallardo-Guerrero K."/>
            <person name="Delaux P.-M."/>
            <person name="Salse J."/>
            <person name="Berges H."/>
            <person name="Guyot R."/>
            <person name="Gouzy J."/>
            <person name="Peret B."/>
        </authorList>
    </citation>
    <scope>NUCLEOTIDE SEQUENCE [LARGE SCALE GENOMIC DNA]</scope>
    <source>
        <strain evidence="3">cv. Amiga</strain>
    </source>
</reference>
<dbReference type="InterPro" id="IPR029058">
    <property type="entry name" value="AB_hydrolase_fold"/>
</dbReference>
<evidence type="ECO:0000256" key="1">
    <source>
        <dbReference type="ARBA" id="ARBA00009431"/>
    </source>
</evidence>
<evidence type="ECO:0000313" key="2">
    <source>
        <dbReference type="EMBL" id="KAE9600584.1"/>
    </source>
</evidence>
<comment type="similarity">
    <text evidence="1">Belongs to the peptidase S10 family.</text>
</comment>
<keyword evidence="2" id="KW-0378">Hydrolase</keyword>
<dbReference type="EMBL" id="WOCE01000014">
    <property type="protein sequence ID" value="KAE9600584.1"/>
    <property type="molecule type" value="Genomic_DNA"/>
</dbReference>
<dbReference type="SUPFAM" id="SSF53474">
    <property type="entry name" value="alpha/beta-Hydrolases"/>
    <property type="match status" value="1"/>
</dbReference>
<keyword evidence="2" id="KW-0121">Carboxypeptidase</keyword>
<dbReference type="GO" id="GO:0004185">
    <property type="term" value="F:serine-type carboxypeptidase activity"/>
    <property type="evidence" value="ECO:0007669"/>
    <property type="project" value="InterPro"/>
</dbReference>
<protein>
    <submittedName>
        <fullName evidence="2">Putative carboxypeptidase C</fullName>
    </submittedName>
</protein>
<dbReference type="GO" id="GO:0006508">
    <property type="term" value="P:proteolysis"/>
    <property type="evidence" value="ECO:0007669"/>
    <property type="project" value="InterPro"/>
</dbReference>
<dbReference type="OrthoDB" id="1411024at2759"/>
<comment type="caution">
    <text evidence="2">The sequence shown here is derived from an EMBL/GenBank/DDBJ whole genome shotgun (WGS) entry which is preliminary data.</text>
</comment>
<dbReference type="Proteomes" id="UP000447434">
    <property type="component" value="Chromosome 14"/>
</dbReference>
<dbReference type="Pfam" id="PF00450">
    <property type="entry name" value="Peptidase_S10"/>
    <property type="match status" value="1"/>
</dbReference>
<dbReference type="AlphaFoldDB" id="A0A6A4PGN0"/>
<accession>A0A6A4PGN0</accession>
<sequence length="51" mass="5686">MKSHGPLTFLKVNEAGHMVPMDQPKAALQMLRSWTQGKLTMTMSEDNVSPN</sequence>
<organism evidence="2 3">
    <name type="scientific">Lupinus albus</name>
    <name type="common">White lupine</name>
    <name type="synonym">Lupinus termis</name>
    <dbReference type="NCBI Taxonomy" id="3870"/>
    <lineage>
        <taxon>Eukaryota</taxon>
        <taxon>Viridiplantae</taxon>
        <taxon>Streptophyta</taxon>
        <taxon>Embryophyta</taxon>
        <taxon>Tracheophyta</taxon>
        <taxon>Spermatophyta</taxon>
        <taxon>Magnoliopsida</taxon>
        <taxon>eudicotyledons</taxon>
        <taxon>Gunneridae</taxon>
        <taxon>Pentapetalae</taxon>
        <taxon>rosids</taxon>
        <taxon>fabids</taxon>
        <taxon>Fabales</taxon>
        <taxon>Fabaceae</taxon>
        <taxon>Papilionoideae</taxon>
        <taxon>50 kb inversion clade</taxon>
        <taxon>genistoids sensu lato</taxon>
        <taxon>core genistoids</taxon>
        <taxon>Genisteae</taxon>
        <taxon>Lupinus</taxon>
    </lineage>
</organism>
<keyword evidence="3" id="KW-1185">Reference proteome</keyword>
<dbReference type="Gene3D" id="3.40.50.12670">
    <property type="match status" value="1"/>
</dbReference>
<name>A0A6A4PGN0_LUPAL</name>
<gene>
    <name evidence="2" type="ORF">Lalb_Chr14g0374461</name>
</gene>
<dbReference type="InterPro" id="IPR001563">
    <property type="entry name" value="Peptidase_S10"/>
</dbReference>
<proteinExistence type="inferred from homology"/>